<dbReference type="SMART" id="SM00530">
    <property type="entry name" value="HTH_XRE"/>
    <property type="match status" value="1"/>
</dbReference>
<dbReference type="CDD" id="cd00093">
    <property type="entry name" value="HTH_XRE"/>
    <property type="match status" value="1"/>
</dbReference>
<gene>
    <name evidence="2" type="ORF">A5810_002956</name>
</gene>
<evidence type="ECO:0000259" key="1">
    <source>
        <dbReference type="PROSITE" id="PS50943"/>
    </source>
</evidence>
<dbReference type="SUPFAM" id="SSF47413">
    <property type="entry name" value="lambda repressor-like DNA-binding domains"/>
    <property type="match status" value="1"/>
</dbReference>
<proteinExistence type="predicted"/>
<sequence>MDLAYRERLKKMRGTKTVTKFAEELGMTKSNYSKIELGKVNASITALQRIAKITNSTLVVDLIPNEPTELESESEQITLELEIEEDKQ</sequence>
<dbReference type="InterPro" id="IPR001387">
    <property type="entry name" value="Cro/C1-type_HTH"/>
</dbReference>
<dbReference type="GO" id="GO:0003677">
    <property type="term" value="F:DNA binding"/>
    <property type="evidence" value="ECO:0007669"/>
    <property type="project" value="InterPro"/>
</dbReference>
<dbReference type="AlphaFoldDB" id="A0A242B0B6"/>
<evidence type="ECO:0000313" key="3">
    <source>
        <dbReference type="Proteomes" id="UP000194885"/>
    </source>
</evidence>
<accession>A0A242B0B6</accession>
<feature type="domain" description="HTH cro/C1-type" evidence="1">
    <location>
        <begin position="17"/>
        <end position="62"/>
    </location>
</feature>
<organism evidence="2 3">
    <name type="scientific">Enterococcus faecium</name>
    <name type="common">Streptococcus faecium</name>
    <dbReference type="NCBI Taxonomy" id="1352"/>
    <lineage>
        <taxon>Bacteria</taxon>
        <taxon>Bacillati</taxon>
        <taxon>Bacillota</taxon>
        <taxon>Bacilli</taxon>
        <taxon>Lactobacillales</taxon>
        <taxon>Enterococcaceae</taxon>
        <taxon>Enterococcus</taxon>
    </lineage>
</organism>
<dbReference type="InterPro" id="IPR010982">
    <property type="entry name" value="Lambda_DNA-bd_dom_sf"/>
</dbReference>
<dbReference type="EMBL" id="NGKW01000012">
    <property type="protein sequence ID" value="OTN86716.1"/>
    <property type="molecule type" value="Genomic_DNA"/>
</dbReference>
<comment type="caution">
    <text evidence="2">The sequence shown here is derived from an EMBL/GenBank/DDBJ whole genome shotgun (WGS) entry which is preliminary data.</text>
</comment>
<dbReference type="Gene3D" id="1.10.260.40">
    <property type="entry name" value="lambda repressor-like DNA-binding domains"/>
    <property type="match status" value="1"/>
</dbReference>
<reference evidence="2 3" key="1">
    <citation type="submission" date="2017-05" db="EMBL/GenBank/DDBJ databases">
        <title>The Genome Sequence of Enterococcus faecium 7H8_DIV0219.</title>
        <authorList>
            <consortium name="The Broad Institute Genomics Platform"/>
            <consortium name="The Broad Institute Genomic Center for Infectious Diseases"/>
            <person name="Earl A."/>
            <person name="Manson A."/>
            <person name="Schwartman J."/>
            <person name="Gilmore M."/>
            <person name="Abouelleil A."/>
            <person name="Cao P."/>
            <person name="Chapman S."/>
            <person name="Cusick C."/>
            <person name="Shea T."/>
            <person name="Young S."/>
            <person name="Neafsey D."/>
            <person name="Nusbaum C."/>
            <person name="Birren B."/>
        </authorList>
    </citation>
    <scope>NUCLEOTIDE SEQUENCE [LARGE SCALE GENOMIC DNA]</scope>
    <source>
        <strain evidence="2 3">7H8_DIV0219</strain>
    </source>
</reference>
<evidence type="ECO:0000313" key="2">
    <source>
        <dbReference type="EMBL" id="OTN86716.1"/>
    </source>
</evidence>
<name>A0A242B0B6_ENTFC</name>
<dbReference type="RefSeq" id="WP_086319879.1">
    <property type="nucleotide sequence ID" value="NZ_NGKW01000012.1"/>
</dbReference>
<protein>
    <recommendedName>
        <fullName evidence="1">HTH cro/C1-type domain-containing protein</fullName>
    </recommendedName>
</protein>
<dbReference type="Proteomes" id="UP000194885">
    <property type="component" value="Unassembled WGS sequence"/>
</dbReference>
<dbReference type="Pfam" id="PF01381">
    <property type="entry name" value="HTH_3"/>
    <property type="match status" value="1"/>
</dbReference>
<dbReference type="PROSITE" id="PS50943">
    <property type="entry name" value="HTH_CROC1"/>
    <property type="match status" value="1"/>
</dbReference>